<dbReference type="Proteomes" id="UP000233767">
    <property type="component" value="Unassembled WGS sequence"/>
</dbReference>
<dbReference type="PANTHER" id="PTHR43280">
    <property type="entry name" value="ARAC-FAMILY TRANSCRIPTIONAL REGULATOR"/>
    <property type="match status" value="1"/>
</dbReference>
<dbReference type="InterPro" id="IPR018060">
    <property type="entry name" value="HTH_AraC"/>
</dbReference>
<feature type="domain" description="HTH araC/xylS-type" evidence="2">
    <location>
        <begin position="166"/>
        <end position="265"/>
    </location>
</feature>
<comment type="caution">
    <text evidence="4">The sequence shown here is derived from an EMBL/GenBank/DDBJ whole genome shotgun (WGS) entry which is preliminary data.</text>
</comment>
<keyword evidence="5" id="KW-1185">Reference proteome</keyword>
<evidence type="ECO:0000256" key="1">
    <source>
        <dbReference type="ARBA" id="ARBA00023125"/>
    </source>
</evidence>
<protein>
    <submittedName>
        <fullName evidence="4">AraC-like DNA-binding protein</fullName>
    </submittedName>
</protein>
<dbReference type="GO" id="GO:0003700">
    <property type="term" value="F:DNA-binding transcription factor activity"/>
    <property type="evidence" value="ECO:0007669"/>
    <property type="project" value="InterPro"/>
</dbReference>
<gene>
    <name evidence="3" type="ORF">B0G92_1518</name>
    <name evidence="4" type="ORF">CLV50_2090</name>
</gene>
<dbReference type="EMBL" id="RCCB01000012">
    <property type="protein sequence ID" value="RLJ24210.1"/>
    <property type="molecule type" value="Genomic_DNA"/>
</dbReference>
<dbReference type="RefSeq" id="WP_101471642.1">
    <property type="nucleotide sequence ID" value="NZ_PJND01000007.1"/>
</dbReference>
<dbReference type="GO" id="GO:0043565">
    <property type="term" value="F:sequence-specific DNA binding"/>
    <property type="evidence" value="ECO:0007669"/>
    <property type="project" value="InterPro"/>
</dbReference>
<proteinExistence type="predicted"/>
<dbReference type="SMART" id="SM00342">
    <property type="entry name" value="HTH_ARAC"/>
    <property type="match status" value="1"/>
</dbReference>
<reference evidence="3 5" key="1">
    <citation type="submission" date="2017-12" db="EMBL/GenBank/DDBJ databases">
        <title>Genomic Encyclopedia of Type Strains, Phase III (KMG-III): the genomes of soil and plant-associated and newly described type strains.</title>
        <authorList>
            <person name="Whitman W."/>
        </authorList>
    </citation>
    <scope>NUCLEOTIDE SEQUENCE [LARGE SCALE GENOMIC DNA]</scope>
    <source>
        <strain evidence="3 5">IP-10</strain>
    </source>
</reference>
<dbReference type="InterPro" id="IPR046532">
    <property type="entry name" value="DUF6597"/>
</dbReference>
<accession>A0A497U0L9</accession>
<name>A0A497U0L9_9FLAO</name>
<sequence length="280" mass="32998">MKSVIIKPKNELLKKYVQYFLFFKKSDNQSLNYTTFPNNNLCLAIYKHSAVRYINDSKTNSCSITEGNKNFTSRFYGFHKMPFNVNINGCLDQICIIFYPSALRAFTKDSYADLMTFDDAFEEIFTHKNSFTLEQIFEQDDFTKRAGQLELLLLKNLKNELPEKLKEALHYISKYSHNENFNIETLSKKLEISDTTLFRLFKNHLGQNAKSYLKTIRFRNTLDGILNQQNNLTTIAHFNQYYDQAHFINDFKTFSGYSPKQLIDKVSVQQNDLTWIYNKK</sequence>
<evidence type="ECO:0000313" key="5">
    <source>
        <dbReference type="Proteomes" id="UP000233767"/>
    </source>
</evidence>
<dbReference type="PANTHER" id="PTHR43280:SF2">
    <property type="entry name" value="HTH-TYPE TRANSCRIPTIONAL REGULATOR EXSA"/>
    <property type="match status" value="1"/>
</dbReference>
<dbReference type="Pfam" id="PF12833">
    <property type="entry name" value="HTH_18"/>
    <property type="match status" value="1"/>
</dbReference>
<dbReference type="EMBL" id="PJND01000007">
    <property type="protein sequence ID" value="PKW29870.1"/>
    <property type="molecule type" value="Genomic_DNA"/>
</dbReference>
<organism evidence="4 6">
    <name type="scientific">Flavobacterium lindanitolerans</name>
    <dbReference type="NCBI Taxonomy" id="428988"/>
    <lineage>
        <taxon>Bacteria</taxon>
        <taxon>Pseudomonadati</taxon>
        <taxon>Bacteroidota</taxon>
        <taxon>Flavobacteriia</taxon>
        <taxon>Flavobacteriales</taxon>
        <taxon>Flavobacteriaceae</taxon>
        <taxon>Flavobacterium</taxon>
    </lineage>
</organism>
<dbReference type="Proteomes" id="UP000275027">
    <property type="component" value="Unassembled WGS sequence"/>
</dbReference>
<reference evidence="4 6" key="2">
    <citation type="submission" date="2018-10" db="EMBL/GenBank/DDBJ databases">
        <title>Genomic Encyclopedia of Archaeal and Bacterial Type Strains, Phase II (KMG-II): from individual species to whole genera.</title>
        <authorList>
            <person name="Goeker M."/>
        </authorList>
    </citation>
    <scope>NUCLEOTIDE SEQUENCE [LARGE SCALE GENOMIC DNA]</scope>
    <source>
        <strain evidence="4 6">DSM 21886</strain>
    </source>
</reference>
<dbReference type="AlphaFoldDB" id="A0A497U0L9"/>
<evidence type="ECO:0000313" key="3">
    <source>
        <dbReference type="EMBL" id="PKW29870.1"/>
    </source>
</evidence>
<dbReference type="PROSITE" id="PS01124">
    <property type="entry name" value="HTH_ARAC_FAMILY_2"/>
    <property type="match status" value="1"/>
</dbReference>
<dbReference type="Gene3D" id="1.10.10.60">
    <property type="entry name" value="Homeodomain-like"/>
    <property type="match status" value="1"/>
</dbReference>
<evidence type="ECO:0000313" key="4">
    <source>
        <dbReference type="EMBL" id="RLJ24210.1"/>
    </source>
</evidence>
<evidence type="ECO:0000259" key="2">
    <source>
        <dbReference type="PROSITE" id="PS01124"/>
    </source>
</evidence>
<dbReference type="Pfam" id="PF20240">
    <property type="entry name" value="DUF6597"/>
    <property type="match status" value="1"/>
</dbReference>
<keyword evidence="1 4" id="KW-0238">DNA-binding</keyword>
<evidence type="ECO:0000313" key="6">
    <source>
        <dbReference type="Proteomes" id="UP000275027"/>
    </source>
</evidence>